<keyword evidence="9" id="KW-0443">Lipid metabolism</keyword>
<dbReference type="FunFam" id="3.10.129.10:FF:000021">
    <property type="entry name" value="Acyl-coenzyme A thioesterase 13"/>
    <property type="match status" value="2"/>
</dbReference>
<evidence type="ECO:0000256" key="13">
    <source>
        <dbReference type="ARBA" id="ARBA00052976"/>
    </source>
</evidence>
<evidence type="ECO:0000256" key="12">
    <source>
        <dbReference type="ARBA" id="ARBA00023242"/>
    </source>
</evidence>
<evidence type="ECO:0000256" key="15">
    <source>
        <dbReference type="ARBA" id="ARBA00064709"/>
    </source>
</evidence>
<organism evidence="20 21">
    <name type="scientific">Cannabis sativa</name>
    <name type="common">Hemp</name>
    <name type="synonym">Marijuana</name>
    <dbReference type="NCBI Taxonomy" id="3483"/>
    <lineage>
        <taxon>Eukaryota</taxon>
        <taxon>Viridiplantae</taxon>
        <taxon>Streptophyta</taxon>
        <taxon>Embryophyta</taxon>
        <taxon>Tracheophyta</taxon>
        <taxon>Spermatophyta</taxon>
        <taxon>Magnoliopsida</taxon>
        <taxon>eudicotyledons</taxon>
        <taxon>Gunneridae</taxon>
        <taxon>Pentapetalae</taxon>
        <taxon>rosids</taxon>
        <taxon>fabids</taxon>
        <taxon>Rosales</taxon>
        <taxon>Cannabaceae</taxon>
        <taxon>Cannabis</taxon>
    </lineage>
</organism>
<evidence type="ECO:0000256" key="14">
    <source>
        <dbReference type="ARBA" id="ARBA00058205"/>
    </source>
</evidence>
<evidence type="ECO:0000259" key="19">
    <source>
        <dbReference type="Pfam" id="PF03061"/>
    </source>
</evidence>
<evidence type="ECO:0000256" key="3">
    <source>
        <dbReference type="ARBA" id="ARBA00004186"/>
    </source>
</evidence>
<feature type="domain" description="Thioesterase" evidence="19">
    <location>
        <begin position="57"/>
        <end position="131"/>
    </location>
</feature>
<comment type="catalytic activity">
    <reaction evidence="13">
        <text>a fatty acyl-CoA + H2O = a fatty acid + CoA + H(+)</text>
        <dbReference type="Rhea" id="RHEA:16781"/>
        <dbReference type="ChEBI" id="CHEBI:15377"/>
        <dbReference type="ChEBI" id="CHEBI:15378"/>
        <dbReference type="ChEBI" id="CHEBI:28868"/>
        <dbReference type="ChEBI" id="CHEBI:57287"/>
        <dbReference type="ChEBI" id="CHEBI:77636"/>
    </reaction>
    <physiologicalReaction direction="left-to-right" evidence="13">
        <dbReference type="Rhea" id="RHEA:16782"/>
    </physiologicalReaction>
</comment>
<comment type="function">
    <text evidence="14">Catalyzes the hydrolysis of acyl-CoAs into free fatty acids and coenzyme A (CoASH), regulating their respective intracellular levels. Has acyl-CoA thioesterase activity towards medium (C12) and long-chain (C18) fatty acyl-CoA substrates. Can also hydrolyze 3-hydroxyphenylacetyl-CoA and 3,4-dihydroxyphenylacetyl-CoA (in vitro). May play a role in controlling adaptive thermogenesis.</text>
</comment>
<dbReference type="Gene3D" id="3.10.129.10">
    <property type="entry name" value="Hotdog Thioesterase"/>
    <property type="match status" value="2"/>
</dbReference>
<keyword evidence="8" id="KW-0007">Acetylation</keyword>
<evidence type="ECO:0000256" key="9">
    <source>
        <dbReference type="ARBA" id="ARBA00023098"/>
    </source>
</evidence>
<evidence type="ECO:0000256" key="6">
    <source>
        <dbReference type="ARBA" id="ARBA00022490"/>
    </source>
</evidence>
<proteinExistence type="inferred from homology"/>
<dbReference type="InterPro" id="IPR006683">
    <property type="entry name" value="Thioestr_dom"/>
</dbReference>
<protein>
    <recommendedName>
        <fullName evidence="16">Acyl-coenzyme A thioesterase 13</fullName>
    </recommendedName>
    <alternativeName>
        <fullName evidence="17">Hotdog-fold thioesterase superfamily member 2</fullName>
    </alternativeName>
    <alternativeName>
        <fullName evidence="18">Thioesterase superfamily member 2</fullName>
    </alternativeName>
</protein>
<keyword evidence="11" id="KW-0206">Cytoskeleton</keyword>
<keyword evidence="7" id="KW-0378">Hydrolase</keyword>
<reference evidence="20 21" key="1">
    <citation type="journal article" date="2020" name="bioRxiv">
        <title>Sequence and annotation of 42 cannabis genomes reveals extensive copy number variation in cannabinoid synthesis and pathogen resistance genes.</title>
        <authorList>
            <person name="Mckernan K.J."/>
            <person name="Helbert Y."/>
            <person name="Kane L.T."/>
            <person name="Ebling H."/>
            <person name="Zhang L."/>
            <person name="Liu B."/>
            <person name="Eaton Z."/>
            <person name="Mclaughlin S."/>
            <person name="Kingan S."/>
            <person name="Baybayan P."/>
            <person name="Concepcion G."/>
            <person name="Jordan M."/>
            <person name="Riva A."/>
            <person name="Barbazuk W."/>
            <person name="Harkins T."/>
        </authorList>
    </citation>
    <scope>NUCLEOTIDE SEQUENCE [LARGE SCALE GENOMIC DNA]</scope>
    <source>
        <strain evidence="21">cv. Jamaican Lion 4</strain>
        <tissue evidence="20">Leaf</tissue>
    </source>
</reference>
<comment type="caution">
    <text evidence="20">The sequence shown here is derived from an EMBL/GenBank/DDBJ whole genome shotgun (WGS) entry which is preliminary data.</text>
</comment>
<dbReference type="CDD" id="cd03443">
    <property type="entry name" value="PaaI_thioesterase"/>
    <property type="match status" value="2"/>
</dbReference>
<dbReference type="AlphaFoldDB" id="A0A7J6EN67"/>
<evidence type="ECO:0000256" key="11">
    <source>
        <dbReference type="ARBA" id="ARBA00023212"/>
    </source>
</evidence>
<evidence type="ECO:0000256" key="18">
    <source>
        <dbReference type="ARBA" id="ARBA00083956"/>
    </source>
</evidence>
<feature type="domain" description="Thioesterase" evidence="19">
    <location>
        <begin position="229"/>
        <end position="302"/>
    </location>
</feature>
<comment type="subunit">
    <text evidence="15">Homotetramer. Interacts with PCTP.</text>
</comment>
<dbReference type="InterPro" id="IPR039298">
    <property type="entry name" value="ACOT13"/>
</dbReference>
<dbReference type="NCBIfam" id="TIGR00369">
    <property type="entry name" value="unchar_dom_1"/>
    <property type="match status" value="2"/>
</dbReference>
<dbReference type="GO" id="GO:0005819">
    <property type="term" value="C:spindle"/>
    <property type="evidence" value="ECO:0007669"/>
    <property type="project" value="UniProtKB-SubCell"/>
</dbReference>
<accession>A0A7J6EN67</accession>
<evidence type="ECO:0000256" key="4">
    <source>
        <dbReference type="ARBA" id="ARBA00004514"/>
    </source>
</evidence>
<dbReference type="PANTHER" id="PTHR21660">
    <property type="entry name" value="THIOESTERASE SUPERFAMILY MEMBER-RELATED"/>
    <property type="match status" value="1"/>
</dbReference>
<evidence type="ECO:0000256" key="8">
    <source>
        <dbReference type="ARBA" id="ARBA00022990"/>
    </source>
</evidence>
<keyword evidence="6" id="KW-0963">Cytoplasm</keyword>
<evidence type="ECO:0000256" key="5">
    <source>
        <dbReference type="ARBA" id="ARBA00008324"/>
    </source>
</evidence>
<dbReference type="InterPro" id="IPR029069">
    <property type="entry name" value="HotDog_dom_sf"/>
</dbReference>
<dbReference type="GO" id="GO:0006629">
    <property type="term" value="P:lipid metabolic process"/>
    <property type="evidence" value="ECO:0007669"/>
    <property type="project" value="UniProtKB-KW"/>
</dbReference>
<dbReference type="GO" id="GO:0005739">
    <property type="term" value="C:mitochondrion"/>
    <property type="evidence" value="ECO:0007669"/>
    <property type="project" value="UniProtKB-SubCell"/>
</dbReference>
<evidence type="ECO:0000256" key="2">
    <source>
        <dbReference type="ARBA" id="ARBA00004173"/>
    </source>
</evidence>
<dbReference type="GO" id="GO:0005829">
    <property type="term" value="C:cytosol"/>
    <property type="evidence" value="ECO:0007669"/>
    <property type="project" value="UniProtKB-SubCell"/>
</dbReference>
<dbReference type="EMBL" id="JAATIP010000218">
    <property type="protein sequence ID" value="KAF4359120.1"/>
    <property type="molecule type" value="Genomic_DNA"/>
</dbReference>
<dbReference type="Proteomes" id="UP000525078">
    <property type="component" value="Unassembled WGS sequence"/>
</dbReference>
<evidence type="ECO:0000256" key="1">
    <source>
        <dbReference type="ARBA" id="ARBA00004123"/>
    </source>
</evidence>
<dbReference type="GO" id="GO:0047617">
    <property type="term" value="F:fatty acyl-CoA hydrolase activity"/>
    <property type="evidence" value="ECO:0007669"/>
    <property type="project" value="InterPro"/>
</dbReference>
<name>A0A7J6EN67_CANSA</name>
<evidence type="ECO:0000313" key="21">
    <source>
        <dbReference type="Proteomes" id="UP000525078"/>
    </source>
</evidence>
<dbReference type="SUPFAM" id="SSF54637">
    <property type="entry name" value="Thioesterase/thiol ester dehydrase-isomerase"/>
    <property type="match status" value="2"/>
</dbReference>
<comment type="subcellular location">
    <subcellularLocation>
        <location evidence="3">Cytoplasm</location>
        <location evidence="3">Cytoskeleton</location>
        <location evidence="3">Spindle</location>
    </subcellularLocation>
    <subcellularLocation>
        <location evidence="4">Cytoplasm</location>
        <location evidence="4">Cytosol</location>
    </subcellularLocation>
    <subcellularLocation>
        <location evidence="2">Mitochondrion</location>
    </subcellularLocation>
    <subcellularLocation>
        <location evidence="1">Nucleus</location>
    </subcellularLocation>
</comment>
<keyword evidence="10" id="KW-0496">Mitochondrion</keyword>
<dbReference type="Pfam" id="PF03061">
    <property type="entry name" value="4HBT"/>
    <property type="match status" value="2"/>
</dbReference>
<dbReference type="PANTHER" id="PTHR21660:SF47">
    <property type="entry name" value="F19P19.27 PROTEIN"/>
    <property type="match status" value="1"/>
</dbReference>
<dbReference type="InterPro" id="IPR003736">
    <property type="entry name" value="PAAI_dom"/>
</dbReference>
<dbReference type="GO" id="GO:0005634">
    <property type="term" value="C:nucleus"/>
    <property type="evidence" value="ECO:0007669"/>
    <property type="project" value="UniProtKB-SubCell"/>
</dbReference>
<gene>
    <name evidence="20" type="ORF">F8388_005229</name>
</gene>
<evidence type="ECO:0000256" key="16">
    <source>
        <dbReference type="ARBA" id="ARBA00067273"/>
    </source>
</evidence>
<sequence length="319" mass="34750">MEAAKRFLEKENKIEIDSLPPIFIEPLVSHGLKLEFVEPGRLLCSFIVPNRLLNAGNFMHGGATAALVDVIGSGVMLTSGVSMTGVSVEINVSYLDAAYVGEEIEIEAKTLRMGKAIGVVSVEFRKKKSGKIVAQGRHTKYFGRDSEIGQFCGSSRGLSWDIQFAIWNSMEEAAKRYLEKKENEFDIETVPRRLFEVLVSQGYHLHLIEPGRIICSLTVPTRLLKGDNSLHGGATATMVDLIGSAVLYTHGVPASGVSVEINISYLDSAYAGEEIEVEAKTLLLGKAIGVVSVELRKKNTGKIIAHGRHSKYLVGSSKM</sequence>
<evidence type="ECO:0000256" key="17">
    <source>
        <dbReference type="ARBA" id="ARBA00081533"/>
    </source>
</evidence>
<keyword evidence="12" id="KW-0539">Nucleus</keyword>
<evidence type="ECO:0000256" key="10">
    <source>
        <dbReference type="ARBA" id="ARBA00023128"/>
    </source>
</evidence>
<evidence type="ECO:0000313" key="20">
    <source>
        <dbReference type="EMBL" id="KAF4359120.1"/>
    </source>
</evidence>
<evidence type="ECO:0000256" key="7">
    <source>
        <dbReference type="ARBA" id="ARBA00022801"/>
    </source>
</evidence>
<comment type="similarity">
    <text evidence="5">Belongs to the thioesterase PaaI family.</text>
</comment>